<dbReference type="Proteomes" id="UP000198418">
    <property type="component" value="Unassembled WGS sequence"/>
</dbReference>
<reference evidence="3" key="1">
    <citation type="submission" date="2017-06" db="EMBL/GenBank/DDBJ databases">
        <authorList>
            <person name="Varghese N."/>
            <person name="Submissions S."/>
        </authorList>
    </citation>
    <scope>NUCLEOTIDE SEQUENCE [LARGE SCALE GENOMIC DNA]</scope>
    <source>
        <strain evidence="3">DSM 137</strain>
    </source>
</reference>
<organism evidence="2 3">
    <name type="scientific">Rhodoblastus acidophilus</name>
    <name type="common">Rhodopseudomonas acidophila</name>
    <dbReference type="NCBI Taxonomy" id="1074"/>
    <lineage>
        <taxon>Bacteria</taxon>
        <taxon>Pseudomonadati</taxon>
        <taxon>Pseudomonadota</taxon>
        <taxon>Alphaproteobacteria</taxon>
        <taxon>Hyphomicrobiales</taxon>
        <taxon>Rhodoblastaceae</taxon>
        <taxon>Rhodoblastus</taxon>
    </lineage>
</organism>
<evidence type="ECO:0000256" key="1">
    <source>
        <dbReference type="SAM" id="MobiDB-lite"/>
    </source>
</evidence>
<protein>
    <submittedName>
        <fullName evidence="2">Uncharacterized protein</fullName>
    </submittedName>
</protein>
<name>A0A212QPK7_RHOAC</name>
<dbReference type="OrthoDB" id="9998247at2"/>
<keyword evidence="3" id="KW-1185">Reference proteome</keyword>
<dbReference type="AlphaFoldDB" id="A0A212QPK7"/>
<accession>A0A212QPK7</accession>
<feature type="region of interest" description="Disordered" evidence="1">
    <location>
        <begin position="111"/>
        <end position="136"/>
    </location>
</feature>
<evidence type="ECO:0000313" key="2">
    <source>
        <dbReference type="EMBL" id="SNB61365.1"/>
    </source>
</evidence>
<gene>
    <name evidence="2" type="ORF">SAMN06265338_1011060</name>
</gene>
<dbReference type="InterPro" id="IPR045510">
    <property type="entry name" value="DUF6481"/>
</dbReference>
<evidence type="ECO:0000313" key="3">
    <source>
        <dbReference type="Proteomes" id="UP000198418"/>
    </source>
</evidence>
<proteinExistence type="predicted"/>
<sequence length="136" mass="15210">MAMFKGASFQDRQKAIAEAKKALLEKFMARPAADDPVVLQREAERRAIAVAREARAAERARQKAEELAAMQAQLKADEEARKAAGIVEAARLELEAEAAIQAKDQLEIEKKAERDARYAARKGRKAEAKSDKRRHR</sequence>
<dbReference type="Pfam" id="PF20089">
    <property type="entry name" value="DUF6481"/>
    <property type="match status" value="1"/>
</dbReference>
<dbReference type="RefSeq" id="WP_088519449.1">
    <property type="nucleotide sequence ID" value="NZ_FYDG01000001.1"/>
</dbReference>
<dbReference type="EMBL" id="FYDG01000001">
    <property type="protein sequence ID" value="SNB61365.1"/>
    <property type="molecule type" value="Genomic_DNA"/>
</dbReference>